<organism evidence="1 2">
    <name type="scientific">Araneus ventricosus</name>
    <name type="common">Orbweaver spider</name>
    <name type="synonym">Epeira ventricosa</name>
    <dbReference type="NCBI Taxonomy" id="182803"/>
    <lineage>
        <taxon>Eukaryota</taxon>
        <taxon>Metazoa</taxon>
        <taxon>Ecdysozoa</taxon>
        <taxon>Arthropoda</taxon>
        <taxon>Chelicerata</taxon>
        <taxon>Arachnida</taxon>
        <taxon>Araneae</taxon>
        <taxon>Araneomorphae</taxon>
        <taxon>Entelegynae</taxon>
        <taxon>Araneoidea</taxon>
        <taxon>Araneidae</taxon>
        <taxon>Araneus</taxon>
    </lineage>
</organism>
<feature type="non-terminal residue" evidence="1">
    <location>
        <position position="1"/>
    </location>
</feature>
<sequence>PPPQAVPDSAHHQGTFFDAVASGINGLFG</sequence>
<gene>
    <name evidence="1" type="ORF">AVEN_95055_1</name>
</gene>
<keyword evidence="2" id="KW-1185">Reference proteome</keyword>
<protein>
    <submittedName>
        <fullName evidence="1">Uncharacterized protein</fullName>
    </submittedName>
</protein>
<name>A0A4Y2U955_ARAVE</name>
<dbReference type="AlphaFoldDB" id="A0A4Y2U955"/>
<dbReference type="Proteomes" id="UP000499080">
    <property type="component" value="Unassembled WGS sequence"/>
</dbReference>
<dbReference type="EMBL" id="BGPR01034602">
    <property type="protein sequence ID" value="GBO09043.1"/>
    <property type="molecule type" value="Genomic_DNA"/>
</dbReference>
<accession>A0A4Y2U955</accession>
<evidence type="ECO:0000313" key="2">
    <source>
        <dbReference type="Proteomes" id="UP000499080"/>
    </source>
</evidence>
<proteinExistence type="predicted"/>
<comment type="caution">
    <text evidence="1">The sequence shown here is derived from an EMBL/GenBank/DDBJ whole genome shotgun (WGS) entry which is preliminary data.</text>
</comment>
<reference evidence="1 2" key="1">
    <citation type="journal article" date="2019" name="Sci. Rep.">
        <title>Orb-weaving spider Araneus ventricosus genome elucidates the spidroin gene catalogue.</title>
        <authorList>
            <person name="Kono N."/>
            <person name="Nakamura H."/>
            <person name="Ohtoshi R."/>
            <person name="Moran D.A.P."/>
            <person name="Shinohara A."/>
            <person name="Yoshida Y."/>
            <person name="Fujiwara M."/>
            <person name="Mori M."/>
            <person name="Tomita M."/>
            <person name="Arakawa K."/>
        </authorList>
    </citation>
    <scope>NUCLEOTIDE SEQUENCE [LARGE SCALE GENOMIC DNA]</scope>
</reference>
<evidence type="ECO:0000313" key="1">
    <source>
        <dbReference type="EMBL" id="GBO09043.1"/>
    </source>
</evidence>